<dbReference type="Proteomes" id="UP000035444">
    <property type="component" value="Unassembled WGS sequence"/>
</dbReference>
<evidence type="ECO:0000259" key="9">
    <source>
        <dbReference type="PROSITE" id="PS50850"/>
    </source>
</evidence>
<evidence type="ECO:0000256" key="7">
    <source>
        <dbReference type="ARBA" id="ARBA00023136"/>
    </source>
</evidence>
<dbReference type="Gene3D" id="1.20.1720.10">
    <property type="entry name" value="Multidrug resistance protein D"/>
    <property type="match status" value="1"/>
</dbReference>
<dbReference type="InterPro" id="IPR011701">
    <property type="entry name" value="MFS"/>
</dbReference>
<feature type="transmembrane region" description="Helical" evidence="8">
    <location>
        <begin position="345"/>
        <end position="369"/>
    </location>
</feature>
<feature type="transmembrane region" description="Helical" evidence="8">
    <location>
        <begin position="257"/>
        <end position="276"/>
    </location>
</feature>
<feature type="transmembrane region" description="Helical" evidence="8">
    <location>
        <begin position="288"/>
        <end position="307"/>
    </location>
</feature>
<dbReference type="InterPro" id="IPR036259">
    <property type="entry name" value="MFS_trans_sf"/>
</dbReference>
<protein>
    <recommendedName>
        <fullName evidence="8">Bcr/CflA family efflux transporter</fullName>
    </recommendedName>
</protein>
<feature type="domain" description="Major facilitator superfamily (MFS) profile" evidence="9">
    <location>
        <begin position="15"/>
        <end position="402"/>
    </location>
</feature>
<dbReference type="InterPro" id="IPR020846">
    <property type="entry name" value="MFS_dom"/>
</dbReference>
<keyword evidence="7 8" id="KW-0472">Membrane</keyword>
<evidence type="ECO:0000256" key="2">
    <source>
        <dbReference type="ARBA" id="ARBA00006236"/>
    </source>
</evidence>
<gene>
    <name evidence="10" type="ORF">WH96_14525</name>
</gene>
<comment type="caution">
    <text evidence="8">Lacks conserved residue(s) required for the propagation of feature annotation.</text>
</comment>
<comment type="similarity">
    <text evidence="2 8">Belongs to the major facilitator superfamily. Bcr/CmlA family.</text>
</comment>
<keyword evidence="4" id="KW-1003">Cell membrane</keyword>
<dbReference type="STRING" id="1489064.WH96_14525"/>
<reference evidence="10 11" key="1">
    <citation type="submission" date="2015-03" db="EMBL/GenBank/DDBJ databases">
        <title>Genome Sequence of Kiloniella spongiae MEBiC09566, isolated from a marine sponge.</title>
        <authorList>
            <person name="Shao Z."/>
            <person name="Wang L."/>
            <person name="Li X."/>
        </authorList>
    </citation>
    <scope>NUCLEOTIDE SEQUENCE [LARGE SCALE GENOMIC DNA]</scope>
    <source>
        <strain evidence="10 11">MEBiC09566</strain>
    </source>
</reference>
<dbReference type="Pfam" id="PF07690">
    <property type="entry name" value="MFS_1"/>
    <property type="match status" value="1"/>
</dbReference>
<feature type="transmembrane region" description="Helical" evidence="8">
    <location>
        <begin position="15"/>
        <end position="40"/>
    </location>
</feature>
<comment type="caution">
    <text evidence="10">The sequence shown here is derived from an EMBL/GenBank/DDBJ whole genome shotgun (WGS) entry which is preliminary data.</text>
</comment>
<feature type="transmembrane region" description="Helical" evidence="8">
    <location>
        <begin position="375"/>
        <end position="397"/>
    </location>
</feature>
<keyword evidence="3 8" id="KW-0813">Transport</keyword>
<dbReference type="PROSITE" id="PS50850">
    <property type="entry name" value="MFS"/>
    <property type="match status" value="1"/>
</dbReference>
<evidence type="ECO:0000313" key="10">
    <source>
        <dbReference type="EMBL" id="KLN59933.1"/>
    </source>
</evidence>
<keyword evidence="6 8" id="KW-1133">Transmembrane helix</keyword>
<feature type="transmembrane region" description="Helical" evidence="8">
    <location>
        <begin position="140"/>
        <end position="164"/>
    </location>
</feature>
<evidence type="ECO:0000256" key="1">
    <source>
        <dbReference type="ARBA" id="ARBA00004651"/>
    </source>
</evidence>
<evidence type="ECO:0000256" key="4">
    <source>
        <dbReference type="ARBA" id="ARBA00022475"/>
    </source>
</evidence>
<dbReference type="EMBL" id="LAQL01000009">
    <property type="protein sequence ID" value="KLN59933.1"/>
    <property type="molecule type" value="Genomic_DNA"/>
</dbReference>
<feature type="transmembrane region" description="Helical" evidence="8">
    <location>
        <begin position="52"/>
        <end position="70"/>
    </location>
</feature>
<proteinExistence type="inferred from homology"/>
<dbReference type="GO" id="GO:0042910">
    <property type="term" value="F:xenobiotic transmembrane transporter activity"/>
    <property type="evidence" value="ECO:0007669"/>
    <property type="project" value="InterPro"/>
</dbReference>
<dbReference type="PANTHER" id="PTHR23502:SF132">
    <property type="entry name" value="POLYAMINE TRANSPORTER 2-RELATED"/>
    <property type="match status" value="1"/>
</dbReference>
<feature type="transmembrane region" description="Helical" evidence="8">
    <location>
        <begin position="82"/>
        <end position="101"/>
    </location>
</feature>
<comment type="subcellular location">
    <subcellularLocation>
        <location evidence="8">Cell inner membrane</location>
        <topology evidence="8">Multi-pass membrane protein</topology>
    </subcellularLocation>
    <subcellularLocation>
        <location evidence="1">Cell membrane</location>
        <topology evidence="1">Multi-pass membrane protein</topology>
    </subcellularLocation>
</comment>
<dbReference type="NCBIfam" id="TIGR00710">
    <property type="entry name" value="efflux_Bcr_CflA"/>
    <property type="match status" value="1"/>
</dbReference>
<feature type="transmembrane region" description="Helical" evidence="8">
    <location>
        <begin position="170"/>
        <end position="188"/>
    </location>
</feature>
<keyword evidence="8" id="KW-0997">Cell inner membrane</keyword>
<dbReference type="InterPro" id="IPR004812">
    <property type="entry name" value="Efflux_drug-R_Bcr/CmlA"/>
</dbReference>
<dbReference type="PANTHER" id="PTHR23502">
    <property type="entry name" value="MAJOR FACILITATOR SUPERFAMILY"/>
    <property type="match status" value="1"/>
</dbReference>
<feature type="transmembrane region" description="Helical" evidence="8">
    <location>
        <begin position="220"/>
        <end position="237"/>
    </location>
</feature>
<feature type="transmembrane region" description="Helical" evidence="8">
    <location>
        <begin position="313"/>
        <end position="333"/>
    </location>
</feature>
<evidence type="ECO:0000256" key="6">
    <source>
        <dbReference type="ARBA" id="ARBA00022989"/>
    </source>
</evidence>
<accession>A0A0H2MC80</accession>
<evidence type="ECO:0000256" key="5">
    <source>
        <dbReference type="ARBA" id="ARBA00022692"/>
    </source>
</evidence>
<dbReference type="GO" id="GO:1990961">
    <property type="term" value="P:xenobiotic detoxification by transmembrane export across the plasma membrane"/>
    <property type="evidence" value="ECO:0007669"/>
    <property type="project" value="InterPro"/>
</dbReference>
<organism evidence="10 11">
    <name type="scientific">Kiloniella spongiae</name>
    <dbReference type="NCBI Taxonomy" id="1489064"/>
    <lineage>
        <taxon>Bacteria</taxon>
        <taxon>Pseudomonadati</taxon>
        <taxon>Pseudomonadota</taxon>
        <taxon>Alphaproteobacteria</taxon>
        <taxon>Rhodospirillales</taxon>
        <taxon>Kiloniellaceae</taxon>
        <taxon>Kiloniella</taxon>
    </lineage>
</organism>
<name>A0A0H2MC80_9PROT</name>
<evidence type="ECO:0000256" key="3">
    <source>
        <dbReference type="ARBA" id="ARBA00022448"/>
    </source>
</evidence>
<evidence type="ECO:0000256" key="8">
    <source>
        <dbReference type="RuleBase" id="RU365088"/>
    </source>
</evidence>
<dbReference type="GO" id="GO:0005886">
    <property type="term" value="C:plasma membrane"/>
    <property type="evidence" value="ECO:0007669"/>
    <property type="project" value="UniProtKB-SubCell"/>
</dbReference>
<sequence>MPFTRPTSPLSSGEFIALMAFLMSLVALSIDAVMPALPLLGQELAVANPNDVQLVIGIIFFGLATGQIFFGPWSDSIGRKPVIYCGLVIFIIGSIISATATDFDIMLLGRLLQGVGASGPRTISVALVRDQFEGRAMARIMSFIMAVFIIVPTIAPALGLSIMIFFDWQAIFYSFFLLASIVLFWFVCRQPETLSKENRISLTFGHFWNGIKTILTNKQALAYTLAAGIIFGAFIGYLTSAQQIFQDIYGITELFPLYFAILSLSIGAASLTNANLVMRFGMRKLSKIALIAMTILAILFLIPATLASGQPHLWSFMIYMMLSFFCIGILFGNFNTLAMEPLGKLAGLGSAVVGSLTTYICMAIGITIGQNYNNTVLPLVYAFATLGLISLGIMLWVERQPETQLT</sequence>
<evidence type="ECO:0000313" key="11">
    <source>
        <dbReference type="Proteomes" id="UP000035444"/>
    </source>
</evidence>
<dbReference type="CDD" id="cd17320">
    <property type="entry name" value="MFS_MdfA_MDR_like"/>
    <property type="match status" value="1"/>
</dbReference>
<dbReference type="SUPFAM" id="SSF103473">
    <property type="entry name" value="MFS general substrate transporter"/>
    <property type="match status" value="1"/>
</dbReference>
<dbReference type="PATRIC" id="fig|1489064.4.peg.4250"/>
<dbReference type="AlphaFoldDB" id="A0A0H2MC80"/>
<keyword evidence="5 8" id="KW-0812">Transmembrane</keyword>
<dbReference type="OrthoDB" id="9800416at2"/>
<keyword evidence="11" id="KW-1185">Reference proteome</keyword>